<dbReference type="InterPro" id="IPR052211">
    <property type="entry name" value="Cpx_auxiliary_protein"/>
</dbReference>
<keyword evidence="4" id="KW-0574">Periplasm</keyword>
<dbReference type="InterPro" id="IPR012899">
    <property type="entry name" value="LTXXQ"/>
</dbReference>
<protein>
    <submittedName>
        <fullName evidence="7">Stress adaptor protein CpxP</fullName>
    </submittedName>
</protein>
<dbReference type="Proteomes" id="UP000234503">
    <property type="component" value="Unassembled WGS sequence"/>
</dbReference>
<sequence length="181" mass="20735">MQKVTALVLATLLPLSAGMAQAAETTTSDPAWHHHDPVLKNGYVNNELMFDGVSLTEEQRQQMRDLMHQARRDLPRINVAEMETMHRLITAKNFDQAAVEAQAEKMAQEQVARQVEMARVRNLMYNLLTDDQKAVLAQKHQQRMDQLQRMQQAQQQNAQRMNDLQPTSAQKLSTKELSTKE</sequence>
<dbReference type="GO" id="GO:0030288">
    <property type="term" value="C:outer membrane-bounded periplasmic space"/>
    <property type="evidence" value="ECO:0007669"/>
    <property type="project" value="TreeGrafter"/>
</dbReference>
<dbReference type="PANTHER" id="PTHR38102:SF2">
    <property type="entry name" value="PERIPLASMIC PROTEIN CPXP"/>
    <property type="match status" value="1"/>
</dbReference>
<evidence type="ECO:0000313" key="7">
    <source>
        <dbReference type="EMBL" id="PLR31186.1"/>
    </source>
</evidence>
<evidence type="ECO:0000313" key="8">
    <source>
        <dbReference type="Proteomes" id="UP000234503"/>
    </source>
</evidence>
<evidence type="ECO:0000256" key="3">
    <source>
        <dbReference type="ARBA" id="ARBA00022729"/>
    </source>
</evidence>
<proteinExistence type="inferred from homology"/>
<feature type="region of interest" description="Disordered" evidence="5">
    <location>
        <begin position="143"/>
        <end position="181"/>
    </location>
</feature>
<reference evidence="7 8" key="1">
    <citation type="submission" date="2017-12" db="EMBL/GenBank/DDBJ databases">
        <title>Characterization of six clinical isolates of Enterochimera gen. nov., a novel genus of the Yersiniaciae family and the three species Enterochimera arupensis sp. nov., Enterochimera coloradensis sp. nov, and Enterochimera californica sp. nov.</title>
        <authorList>
            <person name="Rossi A."/>
            <person name="Fisher M."/>
        </authorList>
    </citation>
    <scope>NUCLEOTIDE SEQUENCE [LARGE SCALE GENOMIC DNA]</scope>
    <source>
        <strain evidence="8">2016-Iso4</strain>
    </source>
</reference>
<dbReference type="NCBIfam" id="NF007687">
    <property type="entry name" value="PRK10363.1"/>
    <property type="match status" value="1"/>
</dbReference>
<dbReference type="AlphaFoldDB" id="A0A2N5DVU9"/>
<dbReference type="EMBL" id="PJZH01000025">
    <property type="protein sequence ID" value="PLR31186.1"/>
    <property type="molecule type" value="Genomic_DNA"/>
</dbReference>
<name>A0A2N5DVU9_9GAMM</name>
<comment type="subcellular location">
    <subcellularLocation>
        <location evidence="1">Periplasm</location>
    </subcellularLocation>
</comment>
<accession>A0A2N5DVU9</accession>
<dbReference type="OrthoDB" id="6505017at2"/>
<comment type="similarity">
    <text evidence="2">Belongs to the CpxP/Spy family.</text>
</comment>
<feature type="signal peptide" evidence="6">
    <location>
        <begin position="1"/>
        <end position="22"/>
    </location>
</feature>
<dbReference type="GO" id="GO:0051082">
    <property type="term" value="F:unfolded protein binding"/>
    <property type="evidence" value="ECO:0007669"/>
    <property type="project" value="TreeGrafter"/>
</dbReference>
<feature type="chain" id="PRO_5014794906" evidence="6">
    <location>
        <begin position="23"/>
        <end position="181"/>
    </location>
</feature>
<dbReference type="CDD" id="cd09916">
    <property type="entry name" value="CpxP_like"/>
    <property type="match status" value="1"/>
</dbReference>
<keyword evidence="3 6" id="KW-0732">Signal</keyword>
<dbReference type="PANTHER" id="PTHR38102">
    <property type="entry name" value="PERIPLASMIC CHAPERONE SPY"/>
    <property type="match status" value="1"/>
</dbReference>
<keyword evidence="8" id="KW-1185">Reference proteome</keyword>
<gene>
    <name evidence="7" type="primary">cpxP</name>
    <name evidence="7" type="ORF">CYR32_17485</name>
</gene>
<comment type="caution">
    <text evidence="7">The sequence shown here is derived from an EMBL/GenBank/DDBJ whole genome shotgun (WGS) entry which is preliminary data.</text>
</comment>
<dbReference type="RefSeq" id="WP_101826436.1">
    <property type="nucleotide sequence ID" value="NZ_PJZH01000025.1"/>
</dbReference>
<dbReference type="Gene3D" id="1.20.120.1490">
    <property type="match status" value="1"/>
</dbReference>
<evidence type="ECO:0000256" key="2">
    <source>
        <dbReference type="ARBA" id="ARBA00008441"/>
    </source>
</evidence>
<evidence type="ECO:0000256" key="6">
    <source>
        <dbReference type="SAM" id="SignalP"/>
    </source>
</evidence>
<organism evidence="7 8">
    <name type="scientific">Chimaeribacter coloradensis</name>
    <dbReference type="NCBI Taxonomy" id="2060068"/>
    <lineage>
        <taxon>Bacteria</taxon>
        <taxon>Pseudomonadati</taxon>
        <taxon>Pseudomonadota</taxon>
        <taxon>Gammaproteobacteria</taxon>
        <taxon>Enterobacterales</taxon>
        <taxon>Yersiniaceae</taxon>
        <taxon>Chimaeribacter</taxon>
    </lineage>
</organism>
<evidence type="ECO:0000256" key="5">
    <source>
        <dbReference type="SAM" id="MobiDB-lite"/>
    </source>
</evidence>
<feature type="compositionally biased region" description="Low complexity" evidence="5">
    <location>
        <begin position="144"/>
        <end position="163"/>
    </location>
</feature>
<dbReference type="Pfam" id="PF07813">
    <property type="entry name" value="LTXXQ"/>
    <property type="match status" value="1"/>
</dbReference>
<evidence type="ECO:0000256" key="4">
    <source>
        <dbReference type="ARBA" id="ARBA00022764"/>
    </source>
</evidence>
<evidence type="ECO:0000256" key="1">
    <source>
        <dbReference type="ARBA" id="ARBA00004418"/>
    </source>
</evidence>